<reference evidence="2 3" key="1">
    <citation type="journal article" date="2015" name="Stand. Genomic Sci.">
        <title>Genomic Encyclopedia of Bacterial and Archaeal Type Strains, Phase III: the genomes of soil and plant-associated and newly described type strains.</title>
        <authorList>
            <person name="Whitman W.B."/>
            <person name="Woyke T."/>
            <person name="Klenk H.P."/>
            <person name="Zhou Y."/>
            <person name="Lilburn T.G."/>
            <person name="Beck B.J."/>
            <person name="De Vos P."/>
            <person name="Vandamme P."/>
            <person name="Eisen J.A."/>
            <person name="Garrity G."/>
            <person name="Hugenholtz P."/>
            <person name="Kyrpides N.C."/>
        </authorList>
    </citation>
    <scope>NUCLEOTIDE SEQUENCE [LARGE SCALE GENOMIC DNA]</scope>
    <source>
        <strain evidence="2 3">VKM Ac-2541</strain>
    </source>
</reference>
<dbReference type="InterPro" id="IPR012074">
    <property type="entry name" value="GAF_ANTAR"/>
</dbReference>
<proteinExistence type="predicted"/>
<dbReference type="InterPro" id="IPR005561">
    <property type="entry name" value="ANTAR"/>
</dbReference>
<dbReference type="AlphaFoldDB" id="A0A4R2IY96"/>
<evidence type="ECO:0000313" key="2">
    <source>
        <dbReference type="EMBL" id="TCO50317.1"/>
    </source>
</evidence>
<gene>
    <name evidence="2" type="ORF">EV646_102391</name>
</gene>
<dbReference type="Pfam" id="PF13185">
    <property type="entry name" value="GAF_2"/>
    <property type="match status" value="1"/>
</dbReference>
<dbReference type="OrthoDB" id="7466251at2"/>
<dbReference type="SMART" id="SM01012">
    <property type="entry name" value="ANTAR"/>
    <property type="match status" value="1"/>
</dbReference>
<dbReference type="InterPro" id="IPR003018">
    <property type="entry name" value="GAF"/>
</dbReference>
<evidence type="ECO:0000259" key="1">
    <source>
        <dbReference type="SMART" id="SM01012"/>
    </source>
</evidence>
<accession>A0A4R2IY96</accession>
<dbReference type="PIRSF" id="PIRSF036625">
    <property type="entry name" value="GAF_ANTAR"/>
    <property type="match status" value="1"/>
</dbReference>
<keyword evidence="3" id="KW-1185">Reference proteome</keyword>
<dbReference type="GO" id="GO:0003723">
    <property type="term" value="F:RNA binding"/>
    <property type="evidence" value="ECO:0007669"/>
    <property type="project" value="InterPro"/>
</dbReference>
<name>A0A4R2IY96_9ACTN</name>
<feature type="domain" description="ANTAR" evidence="1">
    <location>
        <begin position="174"/>
        <end position="229"/>
    </location>
</feature>
<organism evidence="2 3">
    <name type="scientific">Kribbella antiqua</name>
    <dbReference type="NCBI Taxonomy" id="2512217"/>
    <lineage>
        <taxon>Bacteria</taxon>
        <taxon>Bacillati</taxon>
        <taxon>Actinomycetota</taxon>
        <taxon>Actinomycetes</taxon>
        <taxon>Propionibacteriales</taxon>
        <taxon>Kribbellaceae</taxon>
        <taxon>Kribbella</taxon>
    </lineage>
</organism>
<protein>
    <submittedName>
        <fullName evidence="2">GAF domain-containing protein</fullName>
    </submittedName>
</protein>
<dbReference type="RefSeq" id="WP_132145581.1">
    <property type="nucleotide sequence ID" value="NZ_SLWR01000002.1"/>
</dbReference>
<dbReference type="InterPro" id="IPR029016">
    <property type="entry name" value="GAF-like_dom_sf"/>
</dbReference>
<evidence type="ECO:0000313" key="3">
    <source>
        <dbReference type="Proteomes" id="UP000295573"/>
    </source>
</evidence>
<dbReference type="Gene3D" id="3.30.450.40">
    <property type="match status" value="1"/>
</dbReference>
<dbReference type="SUPFAM" id="SSF55781">
    <property type="entry name" value="GAF domain-like"/>
    <property type="match status" value="1"/>
</dbReference>
<comment type="caution">
    <text evidence="2">The sequence shown here is derived from an EMBL/GenBank/DDBJ whole genome shotgun (WGS) entry which is preliminary data.</text>
</comment>
<dbReference type="Proteomes" id="UP000295573">
    <property type="component" value="Unassembled WGS sequence"/>
</dbReference>
<sequence>MASPRVRQILLEVLTDPPGHTSTAEQVLDRLCAALIGAIPIDGAGVALMTSAGHAGLLVASDAPAAALENLQQTLGEGPCLDASREGRPVLLPDLARTGSTWSPGFAASAADAGVAAIFAFPLQVGAIRLGVLDLYRRTTGALDSLELAEALDFASAATTILLDLQHGAPPGELHPLLAEVADGHREIHQATGMVSVQAAVGLTEALLLIRAHAYATERSLFDIAKDVVHRRLNFSSDGA</sequence>
<dbReference type="EMBL" id="SLWR01000002">
    <property type="protein sequence ID" value="TCO50317.1"/>
    <property type="molecule type" value="Genomic_DNA"/>
</dbReference>